<gene>
    <name evidence="2" type="ORF">CDAR_382941</name>
</gene>
<sequence length="103" mass="11599">MIRAIDPPFLPKDYLVKDCHAASTAISMRVAAALMSVFEAWTCPGVSRSTTIKPRPFDQSSQANFTVTFFEECCQLHQIRRRHQRHVPAPSHRKPCACGRSAE</sequence>
<comment type="caution">
    <text evidence="2">The sequence shown here is derived from an EMBL/GenBank/DDBJ whole genome shotgun (WGS) entry which is preliminary data.</text>
</comment>
<dbReference type="EMBL" id="BPLQ01008216">
    <property type="protein sequence ID" value="GIY35975.1"/>
    <property type="molecule type" value="Genomic_DNA"/>
</dbReference>
<evidence type="ECO:0000313" key="2">
    <source>
        <dbReference type="EMBL" id="GIY35975.1"/>
    </source>
</evidence>
<feature type="region of interest" description="Disordered" evidence="1">
    <location>
        <begin position="84"/>
        <end position="103"/>
    </location>
</feature>
<proteinExistence type="predicted"/>
<keyword evidence="3" id="KW-1185">Reference proteome</keyword>
<reference evidence="2 3" key="1">
    <citation type="submission" date="2021-06" db="EMBL/GenBank/DDBJ databases">
        <title>Caerostris darwini draft genome.</title>
        <authorList>
            <person name="Kono N."/>
            <person name="Arakawa K."/>
        </authorList>
    </citation>
    <scope>NUCLEOTIDE SEQUENCE [LARGE SCALE GENOMIC DNA]</scope>
</reference>
<evidence type="ECO:0000256" key="1">
    <source>
        <dbReference type="SAM" id="MobiDB-lite"/>
    </source>
</evidence>
<dbReference type="AlphaFoldDB" id="A0AAV4SU26"/>
<name>A0AAV4SU26_9ARAC</name>
<organism evidence="2 3">
    <name type="scientific">Caerostris darwini</name>
    <dbReference type="NCBI Taxonomy" id="1538125"/>
    <lineage>
        <taxon>Eukaryota</taxon>
        <taxon>Metazoa</taxon>
        <taxon>Ecdysozoa</taxon>
        <taxon>Arthropoda</taxon>
        <taxon>Chelicerata</taxon>
        <taxon>Arachnida</taxon>
        <taxon>Araneae</taxon>
        <taxon>Araneomorphae</taxon>
        <taxon>Entelegynae</taxon>
        <taxon>Araneoidea</taxon>
        <taxon>Araneidae</taxon>
        <taxon>Caerostris</taxon>
    </lineage>
</organism>
<dbReference type="Proteomes" id="UP001054837">
    <property type="component" value="Unassembled WGS sequence"/>
</dbReference>
<feature type="compositionally biased region" description="Basic residues" evidence="1">
    <location>
        <begin position="84"/>
        <end position="95"/>
    </location>
</feature>
<protein>
    <submittedName>
        <fullName evidence="2">Uncharacterized protein</fullName>
    </submittedName>
</protein>
<accession>A0AAV4SU26</accession>
<evidence type="ECO:0000313" key="3">
    <source>
        <dbReference type="Proteomes" id="UP001054837"/>
    </source>
</evidence>